<dbReference type="Proteomes" id="UP001260072">
    <property type="component" value="Unassembled WGS sequence"/>
</dbReference>
<feature type="chain" id="PRO_5045685012" evidence="3">
    <location>
        <begin position="38"/>
        <end position="755"/>
    </location>
</feature>
<dbReference type="PROSITE" id="PS51318">
    <property type="entry name" value="TAT"/>
    <property type="match status" value="1"/>
</dbReference>
<feature type="region of interest" description="Disordered" evidence="1">
    <location>
        <begin position="703"/>
        <end position="755"/>
    </location>
</feature>
<sequence>MPAESTTPRRLRRLLAFTASAAMSALVAMGAAAPAAAASAAAGVVPGDLGVVGVVAPAARNGSGLTPEATEDGVRVSVAPAGATAVAAGAGIDVVVEVVNRTGEALGAGTIALDVATSALSDAADVDAWSTGDSAERPEARRVAERASASLAAGAATTLTFTIPPDATGESWPAVGVAASLEIDGDTVAASTSVLANSRLPAADPVGLALAYPLTTPPIEEGLIPAERLEAWTAPTGALTRQLEAVSSAAVAIGVDPRIPASIRVLGSSAPQTAVEWLAELERMPNEVFPLAYADADLAAQAQAGLDAPLEPLGFDDAIDPADFTEGGEEDGATASPGRIPDAEALLDWTFTRTDIAWPADDTVASGDLDVFAAGGLTTAILSPGNVEPVEDAVSAGATIDGRAAVVADARVTPALRRAADAASDTEWRAATSRVLAELALAADEGVSTVLGTFGRSGGDGSDRVAATLSALASTPWSQPATLVDTVGAPPVERTLVSTSESQQRLDNVGRMLTAEQAVADFSDVLVDPSVLTAPTRRDLLALLSTGWIPQPTEWTAAVGRWLVDRRAITDAVSVVSSSTVLVVASETGIPITILNALPYPVEVVVSVAPSNGRLIVEDSVDVTVEPETRSTVSVPVAAGVGSGEVNLEVSLASPDGTPIGDAVIVPANVQADWEGVGAAVLAAIAVAVFAIGVLRSVRRRRRDRGAGATGAADAGAAGPAETGAAGPDAEPESRVAFDTAAPEPTETTEERPNG</sequence>
<keyword evidence="5" id="KW-1185">Reference proteome</keyword>
<feature type="compositionally biased region" description="Low complexity" evidence="1">
    <location>
        <begin position="710"/>
        <end position="729"/>
    </location>
</feature>
<feature type="transmembrane region" description="Helical" evidence="2">
    <location>
        <begin position="676"/>
        <end position="695"/>
    </location>
</feature>
<dbReference type="InterPro" id="IPR046112">
    <property type="entry name" value="DUF6049"/>
</dbReference>
<protein>
    <submittedName>
        <fullName evidence="4">DUF6049 family protein</fullName>
    </submittedName>
</protein>
<keyword evidence="2" id="KW-0812">Transmembrane</keyword>
<comment type="caution">
    <text evidence="4">The sequence shown here is derived from an EMBL/GenBank/DDBJ whole genome shotgun (WGS) entry which is preliminary data.</text>
</comment>
<accession>A0ABU1FG47</accession>
<dbReference type="EMBL" id="JAVKGS010000001">
    <property type="protein sequence ID" value="MDR5690728.1"/>
    <property type="molecule type" value="Genomic_DNA"/>
</dbReference>
<gene>
    <name evidence="4" type="ORF">RH861_01475</name>
</gene>
<evidence type="ECO:0000256" key="3">
    <source>
        <dbReference type="SAM" id="SignalP"/>
    </source>
</evidence>
<keyword evidence="2" id="KW-0472">Membrane</keyword>
<keyword evidence="2" id="KW-1133">Transmembrane helix</keyword>
<organism evidence="4 5">
    <name type="scientific">Agromyces indicus</name>
    <dbReference type="NCBI Taxonomy" id="758919"/>
    <lineage>
        <taxon>Bacteria</taxon>
        <taxon>Bacillati</taxon>
        <taxon>Actinomycetota</taxon>
        <taxon>Actinomycetes</taxon>
        <taxon>Micrococcales</taxon>
        <taxon>Microbacteriaceae</taxon>
        <taxon>Agromyces</taxon>
    </lineage>
</organism>
<keyword evidence="3" id="KW-0732">Signal</keyword>
<evidence type="ECO:0000256" key="1">
    <source>
        <dbReference type="SAM" id="MobiDB-lite"/>
    </source>
</evidence>
<feature type="signal peptide" evidence="3">
    <location>
        <begin position="1"/>
        <end position="37"/>
    </location>
</feature>
<dbReference type="InterPro" id="IPR006311">
    <property type="entry name" value="TAT_signal"/>
</dbReference>
<dbReference type="Pfam" id="PF19516">
    <property type="entry name" value="DUF6049"/>
    <property type="match status" value="1"/>
</dbReference>
<name>A0ABU1FG47_9MICO</name>
<evidence type="ECO:0000256" key="2">
    <source>
        <dbReference type="SAM" id="Phobius"/>
    </source>
</evidence>
<evidence type="ECO:0000313" key="5">
    <source>
        <dbReference type="Proteomes" id="UP001260072"/>
    </source>
</evidence>
<evidence type="ECO:0000313" key="4">
    <source>
        <dbReference type="EMBL" id="MDR5690728.1"/>
    </source>
</evidence>
<dbReference type="RefSeq" id="WP_310519440.1">
    <property type="nucleotide sequence ID" value="NZ_BAABBS010000001.1"/>
</dbReference>
<proteinExistence type="predicted"/>
<reference evidence="5" key="1">
    <citation type="submission" date="2023-07" db="EMBL/GenBank/DDBJ databases">
        <title>Description of three actinobacteria isolated from air of manufacturing shop in a pharmaceutical factory.</title>
        <authorList>
            <person name="Zhang D.-F."/>
        </authorList>
    </citation>
    <scope>NUCLEOTIDE SEQUENCE [LARGE SCALE GENOMIC DNA]</scope>
    <source>
        <strain evidence="5">CCTCC AB 2011122</strain>
    </source>
</reference>